<dbReference type="EMBL" id="MK500330">
    <property type="protein sequence ID" value="QBK86129.1"/>
    <property type="molecule type" value="Genomic_DNA"/>
</dbReference>
<sequence>MYVTIDCRGDNSEWKTHDISDVHEEKENLCGEDGCGKWDAGSEEYSKDGNMLSENKFGGYQNLGDKDKAVQIFGFCNRALNVKRAAK</sequence>
<protein>
    <submittedName>
        <fullName evidence="1">Uncharacterized protein</fullName>
    </submittedName>
</protein>
<accession>A0A481YST1</accession>
<gene>
    <name evidence="1" type="ORF">LCMAC101_07240</name>
</gene>
<proteinExistence type="predicted"/>
<organism evidence="1">
    <name type="scientific">Marseillevirus LCMAC101</name>
    <dbReference type="NCBI Taxonomy" id="2506602"/>
    <lineage>
        <taxon>Viruses</taxon>
        <taxon>Varidnaviria</taxon>
        <taxon>Bamfordvirae</taxon>
        <taxon>Nucleocytoviricota</taxon>
        <taxon>Megaviricetes</taxon>
        <taxon>Pimascovirales</taxon>
        <taxon>Pimascovirales incertae sedis</taxon>
        <taxon>Marseilleviridae</taxon>
    </lineage>
</organism>
<name>A0A481YST1_9VIRU</name>
<evidence type="ECO:0000313" key="1">
    <source>
        <dbReference type="EMBL" id="QBK86129.1"/>
    </source>
</evidence>
<reference evidence="1" key="1">
    <citation type="journal article" date="2019" name="MBio">
        <title>Virus Genomes from Deep Sea Sediments Expand the Ocean Megavirome and Support Independent Origins of Viral Gigantism.</title>
        <authorList>
            <person name="Backstrom D."/>
            <person name="Yutin N."/>
            <person name="Jorgensen S.L."/>
            <person name="Dharamshi J."/>
            <person name="Homa F."/>
            <person name="Zaremba-Niedwiedzka K."/>
            <person name="Spang A."/>
            <person name="Wolf Y.I."/>
            <person name="Koonin E.V."/>
            <person name="Ettema T.J."/>
        </authorList>
    </citation>
    <scope>NUCLEOTIDE SEQUENCE</scope>
</reference>